<dbReference type="OrthoDB" id="871451at2"/>
<organism evidence="3 4">
    <name type="scientific">Hymenobacter rubripertinctus</name>
    <dbReference type="NCBI Taxonomy" id="2029981"/>
    <lineage>
        <taxon>Bacteria</taxon>
        <taxon>Pseudomonadati</taxon>
        <taxon>Bacteroidota</taxon>
        <taxon>Cytophagia</taxon>
        <taxon>Cytophagales</taxon>
        <taxon>Hymenobacteraceae</taxon>
        <taxon>Hymenobacter</taxon>
    </lineage>
</organism>
<feature type="domain" description="UspA" evidence="2">
    <location>
        <begin position="168"/>
        <end position="294"/>
    </location>
</feature>
<reference evidence="3 4" key="1">
    <citation type="submission" date="2019-01" db="EMBL/GenBank/DDBJ databases">
        <title>Hymenobacter humicola sp. nov., isolated from soils in Antarctica.</title>
        <authorList>
            <person name="Sedlacek I."/>
            <person name="Holochova P."/>
            <person name="Kralova S."/>
            <person name="Pantucek R."/>
            <person name="Stankova E."/>
            <person name="Vrbovska V."/>
            <person name="Kristofova L."/>
            <person name="Svec P."/>
            <person name="Busse H.-J."/>
        </authorList>
    </citation>
    <scope>NUCLEOTIDE SEQUENCE [LARGE SCALE GENOMIC DNA]</scope>
    <source>
        <strain evidence="3 4">CCM 8852</strain>
    </source>
</reference>
<evidence type="ECO:0000256" key="1">
    <source>
        <dbReference type="ARBA" id="ARBA00008791"/>
    </source>
</evidence>
<dbReference type="Pfam" id="PF00582">
    <property type="entry name" value="Usp"/>
    <property type="match status" value="2"/>
</dbReference>
<dbReference type="PANTHER" id="PTHR46268:SF6">
    <property type="entry name" value="UNIVERSAL STRESS PROTEIN UP12"/>
    <property type="match status" value="1"/>
</dbReference>
<dbReference type="InterPro" id="IPR014729">
    <property type="entry name" value="Rossmann-like_a/b/a_fold"/>
</dbReference>
<evidence type="ECO:0000259" key="2">
    <source>
        <dbReference type="Pfam" id="PF00582"/>
    </source>
</evidence>
<accession>A0A418R8I1</accession>
<dbReference type="EMBL" id="QYCN01000002">
    <property type="protein sequence ID" value="RIY13716.1"/>
    <property type="molecule type" value="Genomic_DNA"/>
</dbReference>
<evidence type="ECO:0000313" key="3">
    <source>
        <dbReference type="EMBL" id="RIY13716.1"/>
    </source>
</evidence>
<name>A0A418R8I1_9BACT</name>
<dbReference type="PANTHER" id="PTHR46268">
    <property type="entry name" value="STRESS RESPONSE PROTEIN NHAX"/>
    <property type="match status" value="1"/>
</dbReference>
<gene>
    <name evidence="3" type="ORF">D0T11_01145</name>
</gene>
<comment type="caution">
    <text evidence="3">The sequence shown here is derived from an EMBL/GenBank/DDBJ whole genome shotgun (WGS) entry which is preliminary data.</text>
</comment>
<proteinExistence type="inferred from homology"/>
<dbReference type="InterPro" id="IPR006016">
    <property type="entry name" value="UspA"/>
</dbReference>
<dbReference type="Proteomes" id="UP000284250">
    <property type="component" value="Unassembled WGS sequence"/>
</dbReference>
<comment type="similarity">
    <text evidence="1">Belongs to the universal stress protein A family.</text>
</comment>
<dbReference type="CDD" id="cd00293">
    <property type="entry name" value="USP-like"/>
    <property type="match status" value="2"/>
</dbReference>
<sequence>MAVIARLPVLYPHCYLCSKHRPMTTPSLLILTDFFRAADQALAYATNLAKPLGARLVLLHVRRDSLLDPEMFTGQLSNLSKEATALALSRVADDLAVPMTVEIGHGRVAFAVADVVSRHHPLLIVLGRPDYSATPDELVQTTALDILRTAPYPMLIVPHTVSSPALPRRVLLAVDGEDFTIGPHAGAMRHLTRTLGVELTVLHVAPDAATDVSEEEVLNSVRRTGLGVDLPVPMRFRRTVAARPADGILHAAQAGDTDLLVMLARPRSFWGKLFGRSVTAEVLLASTVPVLVLPTLA</sequence>
<feature type="domain" description="UspA" evidence="2">
    <location>
        <begin position="29"/>
        <end position="158"/>
    </location>
</feature>
<dbReference type="Gene3D" id="3.40.50.620">
    <property type="entry name" value="HUPs"/>
    <property type="match status" value="2"/>
</dbReference>
<dbReference type="SUPFAM" id="SSF52402">
    <property type="entry name" value="Adenine nucleotide alpha hydrolases-like"/>
    <property type="match status" value="2"/>
</dbReference>
<evidence type="ECO:0000313" key="4">
    <source>
        <dbReference type="Proteomes" id="UP000284250"/>
    </source>
</evidence>
<dbReference type="AlphaFoldDB" id="A0A418R8I1"/>
<protein>
    <submittedName>
        <fullName evidence="3">Universal stress protein</fullName>
    </submittedName>
</protein>
<keyword evidence="4" id="KW-1185">Reference proteome</keyword>